<gene>
    <name evidence="3" type="ORF">ESA94_13935</name>
</gene>
<evidence type="ECO:0000256" key="1">
    <source>
        <dbReference type="SAM" id="SignalP"/>
    </source>
</evidence>
<keyword evidence="4" id="KW-1185">Reference proteome</keyword>
<dbReference type="AlphaFoldDB" id="A0A4Q1CH01"/>
<dbReference type="EMBL" id="SDHW01000004">
    <property type="protein sequence ID" value="RXK59237.1"/>
    <property type="molecule type" value="Genomic_DNA"/>
</dbReference>
<feature type="chain" id="PRO_5020403090" description="DUF6843 domain-containing protein" evidence="1">
    <location>
        <begin position="22"/>
        <end position="153"/>
    </location>
</feature>
<sequence>MKFTLFFLCVALLHGCFSKNAESETFLIPQGLTGNITIYYNESTGERKNYMDNRRVYNIPQNHVLNTQFEVNNGWLDQKFYYVLESGNKKEISLDSTKLYYDEPELAVQFKKNHIKDTLIMLWGIAGKEGNRYYQKFVIGTYENPNSIDTLGL</sequence>
<dbReference type="Pfam" id="PF20862">
    <property type="entry name" value="DUF6843"/>
    <property type="match status" value="1"/>
</dbReference>
<accession>A0A4Q1CH01</accession>
<feature type="signal peptide" evidence="1">
    <location>
        <begin position="1"/>
        <end position="21"/>
    </location>
</feature>
<dbReference type="InterPro" id="IPR049293">
    <property type="entry name" value="DUF6843"/>
</dbReference>
<reference evidence="3 4" key="1">
    <citation type="submission" date="2019-01" db="EMBL/GenBank/DDBJ databases">
        <title>Lacibacter sp. strain TTM-7.</title>
        <authorList>
            <person name="Chen W.-M."/>
        </authorList>
    </citation>
    <scope>NUCLEOTIDE SEQUENCE [LARGE SCALE GENOMIC DNA]</scope>
    <source>
        <strain evidence="3 4">TTM-7</strain>
    </source>
</reference>
<evidence type="ECO:0000259" key="2">
    <source>
        <dbReference type="Pfam" id="PF20862"/>
    </source>
</evidence>
<protein>
    <recommendedName>
        <fullName evidence="2">DUF6843 domain-containing protein</fullName>
    </recommendedName>
</protein>
<feature type="domain" description="DUF6843" evidence="2">
    <location>
        <begin position="22"/>
        <end position="96"/>
    </location>
</feature>
<evidence type="ECO:0000313" key="4">
    <source>
        <dbReference type="Proteomes" id="UP000290204"/>
    </source>
</evidence>
<comment type="caution">
    <text evidence="3">The sequence shown here is derived from an EMBL/GenBank/DDBJ whole genome shotgun (WGS) entry which is preliminary data.</text>
</comment>
<dbReference type="RefSeq" id="WP_129131541.1">
    <property type="nucleotide sequence ID" value="NZ_SDHW01000004.1"/>
</dbReference>
<keyword evidence="1" id="KW-0732">Signal</keyword>
<evidence type="ECO:0000313" key="3">
    <source>
        <dbReference type="EMBL" id="RXK59237.1"/>
    </source>
</evidence>
<dbReference type="OrthoDB" id="980638at2"/>
<name>A0A4Q1CH01_9BACT</name>
<dbReference type="Proteomes" id="UP000290204">
    <property type="component" value="Unassembled WGS sequence"/>
</dbReference>
<proteinExistence type="predicted"/>
<organism evidence="3 4">
    <name type="scientific">Lacibacter luteus</name>
    <dbReference type="NCBI Taxonomy" id="2508719"/>
    <lineage>
        <taxon>Bacteria</taxon>
        <taxon>Pseudomonadati</taxon>
        <taxon>Bacteroidota</taxon>
        <taxon>Chitinophagia</taxon>
        <taxon>Chitinophagales</taxon>
        <taxon>Chitinophagaceae</taxon>
        <taxon>Lacibacter</taxon>
    </lineage>
</organism>